<dbReference type="InterPro" id="IPR036890">
    <property type="entry name" value="HATPase_C_sf"/>
</dbReference>
<evidence type="ECO:0000256" key="1">
    <source>
        <dbReference type="ARBA" id="ARBA00000085"/>
    </source>
</evidence>
<dbReference type="GO" id="GO:0004673">
    <property type="term" value="F:protein histidine kinase activity"/>
    <property type="evidence" value="ECO:0007669"/>
    <property type="project" value="UniProtKB-EC"/>
</dbReference>
<evidence type="ECO:0000259" key="6">
    <source>
        <dbReference type="PROSITE" id="PS50109"/>
    </source>
</evidence>
<evidence type="ECO:0000256" key="4">
    <source>
        <dbReference type="ARBA" id="ARBA00023012"/>
    </source>
</evidence>
<dbReference type="GO" id="GO:0000160">
    <property type="term" value="P:phosphorelay signal transduction system"/>
    <property type="evidence" value="ECO:0007669"/>
    <property type="project" value="UniProtKB-KW"/>
</dbReference>
<feature type="compositionally biased region" description="Basic residues" evidence="5">
    <location>
        <begin position="29"/>
        <end position="42"/>
    </location>
</feature>
<comment type="caution">
    <text evidence="7">The sequence shown here is derived from an EMBL/GenBank/DDBJ whole genome shotgun (WGS) entry which is preliminary data.</text>
</comment>
<keyword evidence="7" id="KW-0067">ATP-binding</keyword>
<evidence type="ECO:0000256" key="2">
    <source>
        <dbReference type="ARBA" id="ARBA00012438"/>
    </source>
</evidence>
<dbReference type="EC" id="2.7.13.3" evidence="2"/>
<reference evidence="7" key="1">
    <citation type="submission" date="2020-10" db="EMBL/GenBank/DDBJ databases">
        <authorList>
            <person name="Gilroy R."/>
        </authorList>
    </citation>
    <scope>NUCLEOTIDE SEQUENCE</scope>
    <source>
        <strain evidence="7">ChiGjej1B1-19959</strain>
    </source>
</reference>
<dbReference type="InterPro" id="IPR005467">
    <property type="entry name" value="His_kinase_dom"/>
</dbReference>
<feature type="region of interest" description="Disordered" evidence="5">
    <location>
        <begin position="18"/>
        <end position="45"/>
    </location>
</feature>
<keyword evidence="4" id="KW-0902">Two-component regulatory system</keyword>
<dbReference type="PROSITE" id="PS50109">
    <property type="entry name" value="HIS_KIN"/>
    <property type="match status" value="1"/>
</dbReference>
<evidence type="ECO:0000313" key="7">
    <source>
        <dbReference type="EMBL" id="HIU35929.1"/>
    </source>
</evidence>
<evidence type="ECO:0000256" key="3">
    <source>
        <dbReference type="ARBA" id="ARBA00022777"/>
    </source>
</evidence>
<name>A0A9D1IH62_9FIRM</name>
<dbReference type="PRINTS" id="PR00344">
    <property type="entry name" value="BCTRLSENSOR"/>
</dbReference>
<dbReference type="InterPro" id="IPR004358">
    <property type="entry name" value="Sig_transdc_His_kin-like_C"/>
</dbReference>
<dbReference type="EMBL" id="DVMW01000030">
    <property type="protein sequence ID" value="HIU35929.1"/>
    <property type="molecule type" value="Genomic_DNA"/>
</dbReference>
<keyword evidence="3" id="KW-0808">Transferase</keyword>
<dbReference type="InterPro" id="IPR003594">
    <property type="entry name" value="HATPase_dom"/>
</dbReference>
<dbReference type="SUPFAM" id="SSF55874">
    <property type="entry name" value="ATPase domain of HSP90 chaperone/DNA topoisomerase II/histidine kinase"/>
    <property type="match status" value="1"/>
</dbReference>
<gene>
    <name evidence="7" type="ORF">IAC53_04885</name>
</gene>
<dbReference type="Proteomes" id="UP000824071">
    <property type="component" value="Unassembled WGS sequence"/>
</dbReference>
<dbReference type="GO" id="GO:0005524">
    <property type="term" value="F:ATP binding"/>
    <property type="evidence" value="ECO:0007669"/>
    <property type="project" value="UniProtKB-KW"/>
</dbReference>
<evidence type="ECO:0000313" key="8">
    <source>
        <dbReference type="Proteomes" id="UP000824071"/>
    </source>
</evidence>
<dbReference type="SMART" id="SM00387">
    <property type="entry name" value="HATPase_c"/>
    <property type="match status" value="1"/>
</dbReference>
<reference evidence="7" key="2">
    <citation type="journal article" date="2021" name="PeerJ">
        <title>Extensive microbial diversity within the chicken gut microbiome revealed by metagenomics and culture.</title>
        <authorList>
            <person name="Gilroy R."/>
            <person name="Ravi A."/>
            <person name="Getino M."/>
            <person name="Pursley I."/>
            <person name="Horton D.L."/>
            <person name="Alikhan N.F."/>
            <person name="Baker D."/>
            <person name="Gharbi K."/>
            <person name="Hall N."/>
            <person name="Watson M."/>
            <person name="Adriaenssens E.M."/>
            <person name="Foster-Nyarko E."/>
            <person name="Jarju S."/>
            <person name="Secka A."/>
            <person name="Antonio M."/>
            <person name="Oren A."/>
            <person name="Chaudhuri R.R."/>
            <person name="La Ragione R."/>
            <person name="Hildebrand F."/>
            <person name="Pallen M.J."/>
        </authorList>
    </citation>
    <scope>NUCLEOTIDE SEQUENCE</scope>
    <source>
        <strain evidence="7">ChiGjej1B1-19959</strain>
    </source>
</reference>
<accession>A0A9D1IH62</accession>
<dbReference type="Gene3D" id="3.30.565.10">
    <property type="entry name" value="Histidine kinase-like ATPase, C-terminal domain"/>
    <property type="match status" value="1"/>
</dbReference>
<comment type="catalytic activity">
    <reaction evidence="1">
        <text>ATP + protein L-histidine = ADP + protein N-phospho-L-histidine.</text>
        <dbReference type="EC" id="2.7.13.3"/>
    </reaction>
</comment>
<dbReference type="Pfam" id="PF02518">
    <property type="entry name" value="HATPase_c"/>
    <property type="match status" value="1"/>
</dbReference>
<keyword evidence="3" id="KW-0418">Kinase</keyword>
<dbReference type="CDD" id="cd00075">
    <property type="entry name" value="HATPase"/>
    <property type="match status" value="1"/>
</dbReference>
<proteinExistence type="predicted"/>
<organism evidence="7 8">
    <name type="scientific">Candidatus Fimenecus excrementigallinarum</name>
    <dbReference type="NCBI Taxonomy" id="2840816"/>
    <lineage>
        <taxon>Bacteria</taxon>
        <taxon>Bacillati</taxon>
        <taxon>Bacillota</taxon>
        <taxon>Clostridia</taxon>
        <taxon>Candidatus Fimenecus</taxon>
    </lineage>
</organism>
<feature type="domain" description="Histidine kinase" evidence="6">
    <location>
        <begin position="41"/>
        <end position="155"/>
    </location>
</feature>
<evidence type="ECO:0000256" key="5">
    <source>
        <dbReference type="SAM" id="MobiDB-lite"/>
    </source>
</evidence>
<sequence length="236" mass="26143">MHRGRRVFAGGVPVHRRVRPCAGHDGQRRGLRQNHRRRRGGHSRQIQSLMRELSLNVLDIAENSVAANAACIRIEVLEDTAAKTLTIGIYDNGCGMTDEQIEKVLDPFYTTRTTRKVGLGVPLFRLAAEQTGGSLAVTSKVGIGTNVRAVFHTDSVDCAPLGDMASTLCTLITMHPDRQFLYRQRVDAREFALDTAELAAVLDGVPFSDPAVAQWLRAYLQEHMESLYKGENDEND</sequence>
<dbReference type="AlphaFoldDB" id="A0A9D1IH62"/>
<keyword evidence="7" id="KW-0547">Nucleotide-binding</keyword>
<protein>
    <recommendedName>
        <fullName evidence="2">histidine kinase</fullName>
        <ecNumber evidence="2">2.7.13.3</ecNumber>
    </recommendedName>
</protein>